<keyword evidence="2" id="KW-1185">Reference proteome</keyword>
<gene>
    <name evidence="1" type="ORF">FGD71_031555</name>
</gene>
<evidence type="ECO:0000313" key="1">
    <source>
        <dbReference type="EMBL" id="TPQ18327.1"/>
    </source>
</evidence>
<organism evidence="1 2">
    <name type="scientific">Streptomyces sporangiiformans</name>
    <dbReference type="NCBI Taxonomy" id="2315329"/>
    <lineage>
        <taxon>Bacteria</taxon>
        <taxon>Bacillati</taxon>
        <taxon>Actinomycetota</taxon>
        <taxon>Actinomycetes</taxon>
        <taxon>Kitasatosporales</taxon>
        <taxon>Streptomycetaceae</taxon>
        <taxon>Streptomyces</taxon>
    </lineage>
</organism>
<accession>A0A505D682</accession>
<comment type="caution">
    <text evidence="1">The sequence shown here is derived from an EMBL/GenBank/DDBJ whole genome shotgun (WGS) entry which is preliminary data.</text>
</comment>
<dbReference type="RefSeq" id="WP_119103968.1">
    <property type="nucleotide sequence ID" value="NZ_QXMJ01000177.1"/>
</dbReference>
<proteinExistence type="predicted"/>
<sequence length="171" mass="18167">MDDTQSLTPADADALLALADGHHARTVRPLGSPEVAGHVVKSYAIEAPGRTVTDQDSQAALRIAADHLSSAHLRGSVGLSVLLMHAGGDGDYVLVHTWIEGYMSDLAVFTGPAGDISRLRPGRSGLAPCVWEAAVLAYERDAFSRHVLDGDGAFEERLSAWRGDLLEGEVR</sequence>
<evidence type="ECO:0000313" key="2">
    <source>
        <dbReference type="Proteomes" id="UP000317378"/>
    </source>
</evidence>
<name>A0A505D682_9ACTN</name>
<dbReference type="EMBL" id="VCHX02000177">
    <property type="protein sequence ID" value="TPQ18327.1"/>
    <property type="molecule type" value="Genomic_DNA"/>
</dbReference>
<reference evidence="1 2" key="1">
    <citation type="submission" date="2019-06" db="EMBL/GenBank/DDBJ databases">
        <title>Streptomyces sporangiiformans sp. nov., a novel actinomycete isolated from soil in Mount Song.</title>
        <authorList>
            <person name="Han L."/>
        </authorList>
    </citation>
    <scope>NUCLEOTIDE SEQUENCE [LARGE SCALE GENOMIC DNA]</scope>
    <source>
        <strain evidence="1 2">NEAU-SSA 1</strain>
    </source>
</reference>
<protein>
    <submittedName>
        <fullName evidence="1">Uncharacterized protein</fullName>
    </submittedName>
</protein>
<dbReference type="Proteomes" id="UP000317378">
    <property type="component" value="Unassembled WGS sequence"/>
</dbReference>
<dbReference type="OrthoDB" id="1248892at2"/>
<dbReference type="AlphaFoldDB" id="A0A505D682"/>